<dbReference type="PROSITE" id="PS00750">
    <property type="entry name" value="TCP1_1"/>
    <property type="match status" value="1"/>
</dbReference>
<evidence type="ECO:0000313" key="12">
    <source>
        <dbReference type="Proteomes" id="UP001295684"/>
    </source>
</evidence>
<gene>
    <name evidence="11" type="ORF">ECRASSUSDP1_LOCUS6423</name>
</gene>
<dbReference type="FunFam" id="1.10.560.10:FF:000017">
    <property type="entry name" value="T-complex protein 1 subunit eta"/>
    <property type="match status" value="1"/>
</dbReference>
<dbReference type="GO" id="GO:0016887">
    <property type="term" value="F:ATP hydrolysis activity"/>
    <property type="evidence" value="ECO:0007669"/>
    <property type="project" value="InterPro"/>
</dbReference>
<evidence type="ECO:0000256" key="3">
    <source>
        <dbReference type="ARBA" id="ARBA00011531"/>
    </source>
</evidence>
<sequence length="534" mass="58321">MAGSMDAVGNILPNVLKAEASDDKDEFARMQSFVGAIAVADIVKTTLGPKGMDKILQSTDENKRHIITVTNDGATILKSIMVDNPAARILIDISKTQDEEVGDGTTTVAVFAGELLREAEKLTQMRIHPQTIIAGWRLAKDAALTKLKEISWSHEDDESFREDLLNIARTTLSSKLLTDDREHFAQLAVDAVLRLKGVNNLDYIKIIKKAGGTMKDSFLAEGFILEKTISTGCPKRLENPKILIANTPMDHDKIKIFGSKVRTDSMQKVAEIEEAEKGKMKKKVEKILAHKPDIFINRQLIYNYPEQLMADEGVMVIEHADFDGTERLSSVLGADILSTFDNPEDASLGQCELVEEMMIGEDKVIKFSGCGGKACSVVLRGSGAHVLDEAERSLHDALCVLTQTVINRNVVYGGGNSEISMALAVDEIAKTTKGKQALAIEAFARALRALPTIMCDNAGFDSAEIVQNLRSEIASGNTTAGLNMVDGEVSNMKTEGINECYRVKEQALHSASEAAEMILRVDEIVRCAPRKREG</sequence>
<evidence type="ECO:0000256" key="10">
    <source>
        <dbReference type="RuleBase" id="RU004187"/>
    </source>
</evidence>
<evidence type="ECO:0000256" key="2">
    <source>
        <dbReference type="ARBA" id="ARBA00008020"/>
    </source>
</evidence>
<accession>A0AAD1UAG5</accession>
<dbReference type="PROSITE" id="PS00995">
    <property type="entry name" value="TCP1_3"/>
    <property type="match status" value="1"/>
</dbReference>
<evidence type="ECO:0000256" key="4">
    <source>
        <dbReference type="ARBA" id="ARBA00022490"/>
    </source>
</evidence>
<dbReference type="GO" id="GO:0005524">
    <property type="term" value="F:ATP binding"/>
    <property type="evidence" value="ECO:0007669"/>
    <property type="project" value="UniProtKB-KW"/>
</dbReference>
<evidence type="ECO:0000256" key="9">
    <source>
        <dbReference type="ARBA" id="ARBA00033237"/>
    </source>
</evidence>
<dbReference type="SUPFAM" id="SSF52029">
    <property type="entry name" value="GroEL apical domain-like"/>
    <property type="match status" value="1"/>
</dbReference>
<reference evidence="11" key="1">
    <citation type="submission" date="2023-07" db="EMBL/GenBank/DDBJ databases">
        <authorList>
            <consortium name="AG Swart"/>
            <person name="Singh M."/>
            <person name="Singh A."/>
            <person name="Seah K."/>
            <person name="Emmerich C."/>
        </authorList>
    </citation>
    <scope>NUCLEOTIDE SEQUENCE</scope>
    <source>
        <strain evidence="11">DP1</strain>
    </source>
</reference>
<dbReference type="InterPro" id="IPR017998">
    <property type="entry name" value="Chaperone_TCP-1"/>
</dbReference>
<dbReference type="InterPro" id="IPR053374">
    <property type="entry name" value="TCP-1_chaperonin"/>
</dbReference>
<comment type="similarity">
    <text evidence="2 10">Belongs to the TCP-1 chaperonin family.</text>
</comment>
<dbReference type="NCBIfam" id="TIGR02341">
    <property type="entry name" value="chap_CCT_beta"/>
    <property type="match status" value="1"/>
</dbReference>
<evidence type="ECO:0000256" key="6">
    <source>
        <dbReference type="ARBA" id="ARBA00022840"/>
    </source>
</evidence>
<dbReference type="AlphaFoldDB" id="A0AAD1UAG5"/>
<dbReference type="PRINTS" id="PR00304">
    <property type="entry name" value="TCOMPLEXTCP1"/>
</dbReference>
<dbReference type="PANTHER" id="PTHR11353">
    <property type="entry name" value="CHAPERONIN"/>
    <property type="match status" value="1"/>
</dbReference>
<dbReference type="FunFam" id="3.50.7.10:FF:000002">
    <property type="entry name" value="T-complex protein 1 subunit beta"/>
    <property type="match status" value="1"/>
</dbReference>
<keyword evidence="5 10" id="KW-0547">Nucleotide-binding</keyword>
<proteinExistence type="inferred from homology"/>
<organism evidence="11 12">
    <name type="scientific">Euplotes crassus</name>
    <dbReference type="NCBI Taxonomy" id="5936"/>
    <lineage>
        <taxon>Eukaryota</taxon>
        <taxon>Sar</taxon>
        <taxon>Alveolata</taxon>
        <taxon>Ciliophora</taxon>
        <taxon>Intramacronucleata</taxon>
        <taxon>Spirotrichea</taxon>
        <taxon>Hypotrichia</taxon>
        <taxon>Euplotida</taxon>
        <taxon>Euplotidae</taxon>
        <taxon>Moneuplotes</taxon>
    </lineage>
</organism>
<dbReference type="GO" id="GO:0051082">
    <property type="term" value="F:unfolded protein binding"/>
    <property type="evidence" value="ECO:0007669"/>
    <property type="project" value="InterPro"/>
</dbReference>
<name>A0AAD1UAG5_EUPCR</name>
<dbReference type="InterPro" id="IPR002194">
    <property type="entry name" value="Chaperonin_TCP-1_CS"/>
</dbReference>
<evidence type="ECO:0000256" key="1">
    <source>
        <dbReference type="ARBA" id="ARBA00004496"/>
    </source>
</evidence>
<evidence type="ECO:0000313" key="11">
    <source>
        <dbReference type="EMBL" id="CAI2365073.1"/>
    </source>
</evidence>
<evidence type="ECO:0000256" key="7">
    <source>
        <dbReference type="ARBA" id="ARBA00023186"/>
    </source>
</evidence>
<keyword evidence="4" id="KW-0963">Cytoplasm</keyword>
<protein>
    <recommendedName>
        <fullName evidence="9">CCT-beta</fullName>
    </recommendedName>
</protein>
<dbReference type="Gene3D" id="3.30.260.10">
    <property type="entry name" value="TCP-1-like chaperonin intermediate domain"/>
    <property type="match status" value="1"/>
</dbReference>
<dbReference type="InterPro" id="IPR002423">
    <property type="entry name" value="Cpn60/GroEL/TCP-1"/>
</dbReference>
<dbReference type="Proteomes" id="UP001295684">
    <property type="component" value="Unassembled WGS sequence"/>
</dbReference>
<dbReference type="Gene3D" id="1.10.560.10">
    <property type="entry name" value="GroEL-like equatorial domain"/>
    <property type="match status" value="1"/>
</dbReference>
<evidence type="ECO:0000256" key="8">
    <source>
        <dbReference type="ARBA" id="ARBA00024677"/>
    </source>
</evidence>
<dbReference type="EMBL" id="CAMPGE010006224">
    <property type="protein sequence ID" value="CAI2365073.1"/>
    <property type="molecule type" value="Genomic_DNA"/>
</dbReference>
<dbReference type="Pfam" id="PF00118">
    <property type="entry name" value="Cpn60_TCP1"/>
    <property type="match status" value="1"/>
</dbReference>
<dbReference type="NCBIfam" id="NF041083">
    <property type="entry name" value="thermosome_beta"/>
    <property type="match status" value="1"/>
</dbReference>
<dbReference type="PROSITE" id="PS00751">
    <property type="entry name" value="TCP1_2"/>
    <property type="match status" value="1"/>
</dbReference>
<comment type="function">
    <text evidence="8">Molecular chaperone; assists the folding of proteins upon ATP hydrolysis. Known to play a role, in vitro, in the folding of actin and tubulin.</text>
</comment>
<dbReference type="SUPFAM" id="SSF48592">
    <property type="entry name" value="GroEL equatorial domain-like"/>
    <property type="match status" value="1"/>
</dbReference>
<comment type="caution">
    <text evidence="11">The sequence shown here is derived from an EMBL/GenBank/DDBJ whole genome shotgun (WGS) entry which is preliminary data.</text>
</comment>
<dbReference type="CDD" id="cd03336">
    <property type="entry name" value="TCP1_beta"/>
    <property type="match status" value="1"/>
</dbReference>
<dbReference type="GO" id="GO:0140662">
    <property type="term" value="F:ATP-dependent protein folding chaperone"/>
    <property type="evidence" value="ECO:0007669"/>
    <property type="project" value="InterPro"/>
</dbReference>
<dbReference type="InterPro" id="IPR027409">
    <property type="entry name" value="GroEL-like_apical_dom_sf"/>
</dbReference>
<evidence type="ECO:0000256" key="5">
    <source>
        <dbReference type="ARBA" id="ARBA00022741"/>
    </source>
</evidence>
<keyword evidence="7 10" id="KW-0143">Chaperone</keyword>
<comment type="subunit">
    <text evidence="3">Heterooligomeric complex of about 850 to 900 kDa that forms two stacked rings, 12 to 16 nm in diameter.</text>
</comment>
<dbReference type="Gene3D" id="3.50.7.10">
    <property type="entry name" value="GroEL"/>
    <property type="match status" value="1"/>
</dbReference>
<dbReference type="GO" id="GO:0005832">
    <property type="term" value="C:chaperonin-containing T-complex"/>
    <property type="evidence" value="ECO:0007669"/>
    <property type="project" value="InterPro"/>
</dbReference>
<dbReference type="SUPFAM" id="SSF54849">
    <property type="entry name" value="GroEL-intermediate domain like"/>
    <property type="match status" value="1"/>
</dbReference>
<dbReference type="InterPro" id="IPR027413">
    <property type="entry name" value="GROEL-like_equatorial_sf"/>
</dbReference>
<keyword evidence="12" id="KW-1185">Reference proteome</keyword>
<dbReference type="InterPro" id="IPR012716">
    <property type="entry name" value="Chap_CCT_beta"/>
</dbReference>
<keyword evidence="6 10" id="KW-0067">ATP-binding</keyword>
<comment type="subcellular location">
    <subcellularLocation>
        <location evidence="1">Cytoplasm</location>
    </subcellularLocation>
</comment>
<dbReference type="InterPro" id="IPR027410">
    <property type="entry name" value="TCP-1-like_intermed_sf"/>
</dbReference>